<evidence type="ECO:0000259" key="5">
    <source>
        <dbReference type="Pfam" id="PF00447"/>
    </source>
</evidence>
<dbReference type="Proteomes" id="UP000580681">
    <property type="component" value="Unassembled WGS sequence"/>
</dbReference>
<evidence type="ECO:0000256" key="2">
    <source>
        <dbReference type="ARBA" id="ARBA00006403"/>
    </source>
</evidence>
<comment type="similarity">
    <text evidence="2">Belongs to the HSF family.</text>
</comment>
<feature type="non-terminal residue" evidence="6">
    <location>
        <position position="1"/>
    </location>
</feature>
<reference evidence="6 7" key="1">
    <citation type="submission" date="2019-09" db="EMBL/GenBank/DDBJ databases">
        <title>Bird 10,000 Genomes (B10K) Project - Family phase.</title>
        <authorList>
            <person name="Zhang G."/>
        </authorList>
    </citation>
    <scope>NUCLEOTIDE SEQUENCE [LARGE SCALE GENOMIC DNA]</scope>
    <source>
        <strain evidence="6">B10K-DU-015-11</strain>
        <tissue evidence="6">Mixed tissue sample</tissue>
    </source>
</reference>
<accession>A0A7K4VTY9</accession>
<evidence type="ECO:0000313" key="6">
    <source>
        <dbReference type="EMBL" id="NWR25986.1"/>
    </source>
</evidence>
<dbReference type="GO" id="GO:0003700">
    <property type="term" value="F:DNA-binding transcription factor activity"/>
    <property type="evidence" value="ECO:0007669"/>
    <property type="project" value="InterPro"/>
</dbReference>
<keyword evidence="7" id="KW-1185">Reference proteome</keyword>
<organism evidence="6 7">
    <name type="scientific">Emberiza fucata</name>
    <dbReference type="NCBI Taxonomy" id="337179"/>
    <lineage>
        <taxon>Eukaryota</taxon>
        <taxon>Metazoa</taxon>
        <taxon>Chordata</taxon>
        <taxon>Craniata</taxon>
        <taxon>Vertebrata</taxon>
        <taxon>Euteleostomi</taxon>
        <taxon>Archelosauria</taxon>
        <taxon>Archosauria</taxon>
        <taxon>Dinosauria</taxon>
        <taxon>Saurischia</taxon>
        <taxon>Theropoda</taxon>
        <taxon>Coelurosauria</taxon>
        <taxon>Aves</taxon>
        <taxon>Neognathae</taxon>
        <taxon>Neoaves</taxon>
        <taxon>Telluraves</taxon>
        <taxon>Australaves</taxon>
        <taxon>Passeriformes</taxon>
        <taxon>Passeroidea</taxon>
        <taxon>Fringillidae</taxon>
        <taxon>Emberizinae</taxon>
        <taxon>Emberizini</taxon>
        <taxon>Emberiza</taxon>
    </lineage>
</organism>
<name>A0A7K4VTY9_9EMBE</name>
<comment type="subcellular location">
    <subcellularLocation>
        <location evidence="1">Nucleus</location>
    </subcellularLocation>
</comment>
<dbReference type="SUPFAM" id="SSF46785">
    <property type="entry name" value="Winged helix' DNA-binding domain"/>
    <property type="match status" value="1"/>
</dbReference>
<dbReference type="EMBL" id="VYZJ01004832">
    <property type="protein sequence ID" value="NWR25986.1"/>
    <property type="molecule type" value="Genomic_DNA"/>
</dbReference>
<dbReference type="Gene3D" id="1.10.10.10">
    <property type="entry name" value="Winged helix-like DNA-binding domain superfamily/Winged helix DNA-binding domain"/>
    <property type="match status" value="1"/>
</dbReference>
<gene>
    <name evidence="6" type="primary">Hsf5_2</name>
    <name evidence="6" type="ORF">EMBFUC_R05593</name>
</gene>
<dbReference type="GO" id="GO:0043565">
    <property type="term" value="F:sequence-specific DNA binding"/>
    <property type="evidence" value="ECO:0007669"/>
    <property type="project" value="InterPro"/>
</dbReference>
<feature type="non-terminal residue" evidence="6">
    <location>
        <position position="146"/>
    </location>
</feature>
<dbReference type="GO" id="GO:0005634">
    <property type="term" value="C:nucleus"/>
    <property type="evidence" value="ECO:0007669"/>
    <property type="project" value="UniProtKB-SubCell"/>
</dbReference>
<evidence type="ECO:0000256" key="1">
    <source>
        <dbReference type="ARBA" id="ARBA00004123"/>
    </source>
</evidence>
<keyword evidence="4" id="KW-0539">Nucleus</keyword>
<sequence length="146" mass="16052">AGLSASTFPTKLWRLVNSPCVCFVHWDSWAQGLLLDCSLFEQELLSPGDAHGDGGNGAGPVPHTFRATQFRSFMQQLHCYSFHRVPGCVGSAASGEAGAWLHYSNLCFRCDYPNLLLCIKYRSTANRQQPAAGWEGCWCPPCSSQH</sequence>
<dbReference type="AlphaFoldDB" id="A0A7K4VTY9"/>
<evidence type="ECO:0000256" key="3">
    <source>
        <dbReference type="ARBA" id="ARBA00023125"/>
    </source>
</evidence>
<dbReference type="InterPro" id="IPR000232">
    <property type="entry name" value="HSF_DNA-bd"/>
</dbReference>
<feature type="domain" description="HSF-type DNA-binding" evidence="5">
    <location>
        <begin position="8"/>
        <end position="120"/>
    </location>
</feature>
<dbReference type="Pfam" id="PF00447">
    <property type="entry name" value="HSF_DNA-bind"/>
    <property type="match status" value="1"/>
</dbReference>
<evidence type="ECO:0000313" key="7">
    <source>
        <dbReference type="Proteomes" id="UP000580681"/>
    </source>
</evidence>
<dbReference type="InterPro" id="IPR036388">
    <property type="entry name" value="WH-like_DNA-bd_sf"/>
</dbReference>
<keyword evidence="3" id="KW-0238">DNA-binding</keyword>
<comment type="caution">
    <text evidence="6">The sequence shown here is derived from an EMBL/GenBank/DDBJ whole genome shotgun (WGS) entry which is preliminary data.</text>
</comment>
<dbReference type="InterPro" id="IPR036390">
    <property type="entry name" value="WH_DNA-bd_sf"/>
</dbReference>
<evidence type="ECO:0000256" key="4">
    <source>
        <dbReference type="ARBA" id="ARBA00023242"/>
    </source>
</evidence>
<protein>
    <submittedName>
        <fullName evidence="6">HSF5 protein</fullName>
    </submittedName>
</protein>
<proteinExistence type="inferred from homology"/>